<name>B9K8I1_THENN</name>
<proteinExistence type="predicted"/>
<dbReference type="InterPro" id="IPR033479">
    <property type="entry name" value="dCache_1"/>
</dbReference>
<keyword evidence="2" id="KW-1003">Cell membrane</keyword>
<feature type="coiled-coil region" evidence="7">
    <location>
        <begin position="327"/>
        <end position="368"/>
    </location>
</feature>
<protein>
    <submittedName>
        <fullName evidence="10">Metal dependent phosphohydrolase</fullName>
    </submittedName>
</protein>
<dbReference type="GO" id="GO:0009214">
    <property type="term" value="P:cyclic nucleotide catabolic process"/>
    <property type="evidence" value="ECO:0007669"/>
    <property type="project" value="UniProtKB-ARBA"/>
</dbReference>
<sequence length="565" mass="65346">MSQRRLSEIVRDLVYKRNLLLVFIISIAVAIFVFMITFQIDKRSWFEKIDLISGEWYRVIDNYQNTLNFFVARPGDFKNPGDILEVLKLIREHFGDYIAYPIFATPDGKYYIYPPYDFPSDYDPRKRPWYRSAVENPNTSVISPPFTHRILGVVTFGISRAIFDKEGNFLGVLAIDIVPDRVMKDLLLSGMYVTSNDGTVLLQNGDIYVRLDPEDLRSSSEGFKMEISGVAFFKKKGEMFFVVQVPLLTFLRNSLFHLGYVIGLSLLFSVPIVRRITRLLDRELEKPLEKFSGAAEEYLRSRVFDIAGISSSIFEINQLIDNVADMITIIESQREELEASYEELEASYSELQKMAQKIEEKSKALSEAYEFFAYKLADIVEGFDEPTGSHVKRIQEISRFLAEKMELPSELVRQIYIYAPLHDIGKIKVPKEILNKKGKLTPEEWEIMKKHTIWGGELLSGSKELEVAKNIALYHHENYDGTGYPFGLKDDDIPIEAQVVKLVDVYDALRSERPYKRALTHEEAVKVILEGDEKTTPSQFHPRLIEIFKNYHEEIRKIWEKVSSE</sequence>
<dbReference type="InterPro" id="IPR003607">
    <property type="entry name" value="HD/PDEase_dom"/>
</dbReference>
<feature type="domain" description="HD-GYP" evidence="9">
    <location>
        <begin position="365"/>
        <end position="564"/>
    </location>
</feature>
<dbReference type="HOGENOM" id="CLU_494251_0_0_0"/>
<keyword evidence="11" id="KW-1185">Reference proteome</keyword>
<dbReference type="PANTHER" id="PTHR45228">
    <property type="entry name" value="CYCLIC DI-GMP PHOSPHODIESTERASE TM_0186-RELATED"/>
    <property type="match status" value="1"/>
</dbReference>
<keyword evidence="3 8" id="KW-0812">Transmembrane</keyword>
<dbReference type="SMART" id="SM00471">
    <property type="entry name" value="HDc"/>
    <property type="match status" value="1"/>
</dbReference>
<evidence type="ECO:0000256" key="1">
    <source>
        <dbReference type="ARBA" id="ARBA00004651"/>
    </source>
</evidence>
<dbReference type="RefSeq" id="WP_015919580.1">
    <property type="nucleotide sequence ID" value="NC_011978.1"/>
</dbReference>
<dbReference type="Proteomes" id="UP000000445">
    <property type="component" value="Chromosome"/>
</dbReference>
<accession>B9K8I1</accession>
<dbReference type="STRING" id="309803.CTN_1088"/>
<dbReference type="PANTHER" id="PTHR45228:SF8">
    <property type="entry name" value="TWO-COMPONENT RESPONSE REGULATOR-RELATED"/>
    <property type="match status" value="1"/>
</dbReference>
<comment type="subcellular location">
    <subcellularLocation>
        <location evidence="1">Cell membrane</location>
        <topology evidence="1">Multi-pass membrane protein</topology>
    </subcellularLocation>
</comment>
<evidence type="ECO:0000256" key="7">
    <source>
        <dbReference type="SAM" id="Coils"/>
    </source>
</evidence>
<dbReference type="InterPro" id="IPR029151">
    <property type="entry name" value="Sensor-like_sf"/>
</dbReference>
<dbReference type="SUPFAM" id="SSF109604">
    <property type="entry name" value="HD-domain/PDEase-like"/>
    <property type="match status" value="1"/>
</dbReference>
<dbReference type="eggNOG" id="COG3437">
    <property type="taxonomic scope" value="Bacteria"/>
</dbReference>
<evidence type="ECO:0000313" key="10">
    <source>
        <dbReference type="EMBL" id="ACM23264.1"/>
    </source>
</evidence>
<evidence type="ECO:0000256" key="2">
    <source>
        <dbReference type="ARBA" id="ARBA00022475"/>
    </source>
</evidence>
<dbReference type="KEGG" id="tna:CTN_1088"/>
<keyword evidence="7" id="KW-0175">Coiled coil</keyword>
<dbReference type="InterPro" id="IPR052020">
    <property type="entry name" value="Cyclic_di-GMP/3'3'-cGAMP_PDE"/>
</dbReference>
<dbReference type="Gene3D" id="3.30.450.20">
    <property type="entry name" value="PAS domain"/>
    <property type="match status" value="1"/>
</dbReference>
<dbReference type="SUPFAM" id="SSF103190">
    <property type="entry name" value="Sensory domain-like"/>
    <property type="match status" value="1"/>
</dbReference>
<evidence type="ECO:0000259" key="9">
    <source>
        <dbReference type="PROSITE" id="PS51832"/>
    </source>
</evidence>
<dbReference type="GO" id="GO:0005886">
    <property type="term" value="C:plasma membrane"/>
    <property type="evidence" value="ECO:0007669"/>
    <property type="project" value="UniProtKB-SubCell"/>
</dbReference>
<evidence type="ECO:0000313" key="11">
    <source>
        <dbReference type="Proteomes" id="UP000000445"/>
    </source>
</evidence>
<keyword evidence="4" id="KW-0378">Hydrolase</keyword>
<dbReference type="Gene3D" id="1.10.3210.10">
    <property type="entry name" value="Hypothetical protein af1432"/>
    <property type="match status" value="1"/>
</dbReference>
<dbReference type="PROSITE" id="PS51832">
    <property type="entry name" value="HD_GYP"/>
    <property type="match status" value="1"/>
</dbReference>
<dbReference type="CDD" id="cd18773">
    <property type="entry name" value="PDC1_HK_sensor"/>
    <property type="match status" value="1"/>
</dbReference>
<dbReference type="GO" id="GO:0004112">
    <property type="term" value="F:cyclic-nucleotide phosphodiesterase activity"/>
    <property type="evidence" value="ECO:0007669"/>
    <property type="project" value="UniProtKB-ARBA"/>
</dbReference>
<feature type="transmembrane region" description="Helical" evidence="8">
    <location>
        <begin position="20"/>
        <end position="40"/>
    </location>
</feature>
<dbReference type="InterPro" id="IPR037522">
    <property type="entry name" value="HD_GYP_dom"/>
</dbReference>
<dbReference type="CDD" id="cd00077">
    <property type="entry name" value="HDc"/>
    <property type="match status" value="1"/>
</dbReference>
<reference evidence="10 11" key="1">
    <citation type="journal article" date="2009" name="Biosci. Biotechnol. Biochem.">
        <title>WeGAS: a web-based microbial genome annotation system.</title>
        <authorList>
            <person name="Lee D."/>
            <person name="Seo H."/>
            <person name="Park C."/>
            <person name="Park K."/>
        </authorList>
    </citation>
    <scope>NUCLEOTIDE SEQUENCE [LARGE SCALE GENOMIC DNA]</scope>
    <source>
        <strain evidence="11">ATCC 49049 / DSM 4359 / NBRC 107923 / NS-E</strain>
    </source>
</reference>
<dbReference type="Pfam" id="PF13487">
    <property type="entry name" value="HD_5"/>
    <property type="match status" value="1"/>
</dbReference>
<gene>
    <name evidence="10" type="ordered locus">CTN_1088</name>
</gene>
<keyword evidence="5 8" id="KW-1133">Transmembrane helix</keyword>
<evidence type="ECO:0000256" key="8">
    <source>
        <dbReference type="SAM" id="Phobius"/>
    </source>
</evidence>
<keyword evidence="6 8" id="KW-0472">Membrane</keyword>
<evidence type="ECO:0000256" key="4">
    <source>
        <dbReference type="ARBA" id="ARBA00022801"/>
    </source>
</evidence>
<evidence type="ECO:0000256" key="6">
    <source>
        <dbReference type="ARBA" id="ARBA00023136"/>
    </source>
</evidence>
<dbReference type="Pfam" id="PF02743">
    <property type="entry name" value="dCache_1"/>
    <property type="match status" value="1"/>
</dbReference>
<evidence type="ECO:0000256" key="3">
    <source>
        <dbReference type="ARBA" id="ARBA00022692"/>
    </source>
</evidence>
<organism evidence="10 11">
    <name type="scientific">Thermotoga neapolitana (strain ATCC 49049 / DSM 4359 / NBRC 107923 / NS-E)</name>
    <dbReference type="NCBI Taxonomy" id="309803"/>
    <lineage>
        <taxon>Bacteria</taxon>
        <taxon>Thermotogati</taxon>
        <taxon>Thermotogota</taxon>
        <taxon>Thermotogae</taxon>
        <taxon>Thermotogales</taxon>
        <taxon>Thermotogaceae</taxon>
        <taxon>Thermotoga</taxon>
    </lineage>
</organism>
<dbReference type="EMBL" id="CP000916">
    <property type="protein sequence ID" value="ACM23264.1"/>
    <property type="molecule type" value="Genomic_DNA"/>
</dbReference>
<dbReference type="FunFam" id="1.10.3210.10:FF:000018">
    <property type="entry name" value="Two-component system response regulator"/>
    <property type="match status" value="1"/>
</dbReference>
<evidence type="ECO:0000256" key="5">
    <source>
        <dbReference type="ARBA" id="ARBA00022989"/>
    </source>
</evidence>
<dbReference type="AlphaFoldDB" id="B9K8I1"/>